<reference evidence="17" key="1">
    <citation type="submission" date="2021-07" db="EMBL/GenBank/DDBJ databases">
        <title>Draft genome of Mortierella alpina, strain LL118, isolated from an aspen leaf litter sample.</title>
        <authorList>
            <person name="Yang S."/>
            <person name="Vinatzer B.A."/>
        </authorList>
    </citation>
    <scope>NUCLEOTIDE SEQUENCE</scope>
    <source>
        <strain evidence="17">LL118</strain>
    </source>
</reference>
<dbReference type="Gene3D" id="1.10.510.10">
    <property type="entry name" value="Transferase(Phosphotransferase) domain 1"/>
    <property type="match status" value="1"/>
</dbReference>
<protein>
    <recommendedName>
        <fullName evidence="2">non-specific serine/threonine protein kinase</fullName>
        <ecNumber evidence="2">2.7.11.1</ecNumber>
    </recommendedName>
</protein>
<comment type="caution">
    <text evidence="17">The sequence shown here is derived from an EMBL/GenBank/DDBJ whole genome shotgun (WGS) entry which is preliminary data.</text>
</comment>
<dbReference type="GO" id="GO:0005524">
    <property type="term" value="F:ATP binding"/>
    <property type="evidence" value="ECO:0007669"/>
    <property type="project" value="UniProtKB-UniRule"/>
</dbReference>
<dbReference type="InterPro" id="IPR000719">
    <property type="entry name" value="Prot_kinase_dom"/>
</dbReference>
<dbReference type="Pfam" id="PF00069">
    <property type="entry name" value="Pkinase"/>
    <property type="match status" value="2"/>
</dbReference>
<evidence type="ECO:0000259" key="16">
    <source>
        <dbReference type="PROSITE" id="PS51285"/>
    </source>
</evidence>
<feature type="region of interest" description="Disordered" evidence="13">
    <location>
        <begin position="77"/>
        <end position="98"/>
    </location>
</feature>
<keyword evidence="3" id="KW-0723">Serine/threonine-protein kinase</keyword>
<feature type="region of interest" description="Disordered" evidence="13">
    <location>
        <begin position="760"/>
        <end position="784"/>
    </location>
</feature>
<comment type="catalytic activity">
    <reaction evidence="11">
        <text>L-seryl-[protein] + ATP = O-phospho-L-seryl-[protein] + ADP + H(+)</text>
        <dbReference type="Rhea" id="RHEA:17989"/>
        <dbReference type="Rhea" id="RHEA-COMP:9863"/>
        <dbReference type="Rhea" id="RHEA-COMP:11604"/>
        <dbReference type="ChEBI" id="CHEBI:15378"/>
        <dbReference type="ChEBI" id="CHEBI:29999"/>
        <dbReference type="ChEBI" id="CHEBI:30616"/>
        <dbReference type="ChEBI" id="CHEBI:83421"/>
        <dbReference type="ChEBI" id="CHEBI:456216"/>
        <dbReference type="EC" id="2.7.11.1"/>
    </reaction>
</comment>
<evidence type="ECO:0000256" key="4">
    <source>
        <dbReference type="ARBA" id="ARBA00022553"/>
    </source>
</evidence>
<sequence length="1271" mass="141954">MASKTFSFTTTAKKRISKNMISEPKNFEHLIHTETEEEAELIFKEWIRNPSAGKLPVPSKVSQLKFDLVRKEESATFATPPETLKGPSFHTKLSSNPHQRDASYATFIIAEGDDPEDGSSTSTGLGGMAGNSFYDEIERSTVPSLSTVEQSSSTKIFFESYYHRLLTNPSGRSRRRLQLERQLETLGISEADKTEMRQEWMANETEYMRLMREKISVNSFLILKTIGHGAFGVVKLVQEKDTGLYFAMKVMRKADMLKKGQEGHVRAERDLMTAASESAVWIVKLIYSFQDADHLYLVMEYMSGGDLLNLLIEKDIFEEDFAKFYVAEMVLCIEEAHKLGYIHRDIKPDNFLFNKEGHIKLSDFGLATDFHWAHDTAYYESQRRALLRKTGIDIENTDTLKPRRKPGNPKAALAWNLDDEDYSQSIGRPPPNQSILTWRDRNRKKMAFSVVGTNNYMAPEVLRGTGYDRGCDWWSLGVIMFEMLYGYPPFISKSRHTTRLKIINWRQTLRFPAKPKVSREVQDLIEKLICEKEFRLGRSPPINHNSTKRWSTVSPHLMQQQQQQLNQSLNSQGLGDASEIKSHPWFNGIDWSRLRSQAPPFQPALKDPADTRYFDEMVDDNPMAAPEGEERVIRDPLLGNKNEGRRLLDMRKKLAFAGYTFRGFHAPGGKKKDADLQGFKMDPRAWGMGVTDSVRLRSMSLQTMATAFRKATCLFPNSFHGTPLWPRSGSTNACLHRNPAHSLQRTCFTRSSRRFHSIATRSSNQVEQQCSQQQRAGSQYTTQTTTSPLIPLSITLRTPSRCRNLALVGLRSMSSSADGGSGNRSSKPPGTFVTGTQWDMAPKPAAAPTPAPSTTATIAQTLKNSPLSRISSAWDPLNDTGSIDSAASEGSQANIEMNIKKLKAISKVSNRKQAYSPYLLISQLPSTIMPDDIKRMAITKGSIMDVIYHRNQYMEFQNKITVVFRSATDAVEFITQKYGKYLGGHKINMNMLDPYHPKDKRMIPPMLPSEPMSGQMVLISGLPAASRPDNLRTEFRRFQLMDTTEAAIVPVQSRRMASTCQYLIRLSSRSEAYRFVRTYHNTYFRPNTLTHHIIMKFTTSLLVAATTLAASVSADMIQINNPTAGTVWTAGVANFVGWTGNCASMGEGAKNVTVILNTGPSEAVRYVATLGTLDCSSSSTRTDLTVPLSVASGTYSIVVRTDPQLSYTNMFTINNPQSPALPETPTAPAPSDPAPTTDVPSGGKSSGTSVQANVFLAALGAVGLAVTQLLM</sequence>
<evidence type="ECO:0000256" key="3">
    <source>
        <dbReference type="ARBA" id="ARBA00022527"/>
    </source>
</evidence>
<dbReference type="PROSITE" id="PS00107">
    <property type="entry name" value="PROTEIN_KINASE_ATP"/>
    <property type="match status" value="1"/>
</dbReference>
<dbReference type="SMART" id="SM00133">
    <property type="entry name" value="S_TK_X"/>
    <property type="match status" value="1"/>
</dbReference>
<feature type="compositionally biased region" description="Low complexity" evidence="13">
    <location>
        <begin position="762"/>
        <end position="779"/>
    </location>
</feature>
<dbReference type="InterPro" id="IPR050236">
    <property type="entry name" value="Ser_Thr_kinase_AGC"/>
</dbReference>
<dbReference type="FunFam" id="3.30.200.20:FF:000192">
    <property type="entry name" value="Serine/threonine-protein kinase cot-1"/>
    <property type="match status" value="1"/>
</dbReference>
<dbReference type="GO" id="GO:0035556">
    <property type="term" value="P:intracellular signal transduction"/>
    <property type="evidence" value="ECO:0007669"/>
    <property type="project" value="TreeGrafter"/>
</dbReference>
<dbReference type="GO" id="GO:0007010">
    <property type="term" value="P:cytoskeleton organization"/>
    <property type="evidence" value="ECO:0007669"/>
    <property type="project" value="UniProtKB-ARBA"/>
</dbReference>
<evidence type="ECO:0000259" key="15">
    <source>
        <dbReference type="PROSITE" id="PS50108"/>
    </source>
</evidence>
<dbReference type="PROSITE" id="PS51285">
    <property type="entry name" value="AGC_KINASE_CTER"/>
    <property type="match status" value="1"/>
</dbReference>
<evidence type="ECO:0000313" key="18">
    <source>
        <dbReference type="Proteomes" id="UP000717515"/>
    </source>
</evidence>
<feature type="domain" description="CRIB" evidence="15">
    <location>
        <begin position="21"/>
        <end position="34"/>
    </location>
</feature>
<evidence type="ECO:0000256" key="5">
    <source>
        <dbReference type="ARBA" id="ARBA00022679"/>
    </source>
</evidence>
<dbReference type="InterPro" id="IPR059233">
    <property type="entry name" value="MobB_NdrA/B/Cbk1"/>
</dbReference>
<dbReference type="Gene3D" id="3.30.200.20">
    <property type="entry name" value="Phosphorylase Kinase, domain 1"/>
    <property type="match status" value="1"/>
</dbReference>
<dbReference type="PROSITE" id="PS50108">
    <property type="entry name" value="CRIB"/>
    <property type="match status" value="1"/>
</dbReference>
<dbReference type="FunFam" id="1.10.510.10:FF:000024">
    <property type="entry name" value="Probable serine/threonine-protein kinase cot-1"/>
    <property type="match status" value="1"/>
</dbReference>
<keyword evidence="6 12" id="KW-0547">Nucleotide-binding</keyword>
<feature type="compositionally biased region" description="Polar residues" evidence="13">
    <location>
        <begin position="813"/>
        <end position="837"/>
    </location>
</feature>
<dbReference type="Proteomes" id="UP000717515">
    <property type="component" value="Unassembled WGS sequence"/>
</dbReference>
<keyword evidence="4" id="KW-0597">Phosphoprotein</keyword>
<gene>
    <name evidence="17" type="ORF">KVV02_007856</name>
</gene>
<dbReference type="InterPro" id="IPR000961">
    <property type="entry name" value="AGC-kinase_C"/>
</dbReference>
<evidence type="ECO:0000256" key="1">
    <source>
        <dbReference type="ARBA" id="ARBA00005719"/>
    </source>
</evidence>
<dbReference type="GO" id="GO:0004674">
    <property type="term" value="F:protein serine/threonine kinase activity"/>
    <property type="evidence" value="ECO:0007669"/>
    <property type="project" value="UniProtKB-KW"/>
</dbReference>
<comment type="catalytic activity">
    <reaction evidence="10">
        <text>L-threonyl-[protein] + ATP = O-phospho-L-threonyl-[protein] + ADP + H(+)</text>
        <dbReference type="Rhea" id="RHEA:46608"/>
        <dbReference type="Rhea" id="RHEA-COMP:11060"/>
        <dbReference type="Rhea" id="RHEA-COMP:11605"/>
        <dbReference type="ChEBI" id="CHEBI:15378"/>
        <dbReference type="ChEBI" id="CHEBI:30013"/>
        <dbReference type="ChEBI" id="CHEBI:30616"/>
        <dbReference type="ChEBI" id="CHEBI:61977"/>
        <dbReference type="ChEBI" id="CHEBI:456216"/>
        <dbReference type="EC" id="2.7.11.1"/>
    </reaction>
</comment>
<feature type="region of interest" description="Disordered" evidence="13">
    <location>
        <begin position="813"/>
        <end position="855"/>
    </location>
</feature>
<dbReference type="SMART" id="SM00220">
    <property type="entry name" value="S_TKc"/>
    <property type="match status" value="1"/>
</dbReference>
<dbReference type="SUPFAM" id="SSF56112">
    <property type="entry name" value="Protein kinase-like (PK-like)"/>
    <property type="match status" value="1"/>
</dbReference>
<dbReference type="InterPro" id="IPR000095">
    <property type="entry name" value="CRIB_dom"/>
</dbReference>
<evidence type="ECO:0000256" key="2">
    <source>
        <dbReference type="ARBA" id="ARBA00012513"/>
    </source>
</evidence>
<evidence type="ECO:0000313" key="17">
    <source>
        <dbReference type="EMBL" id="KAG9323846.1"/>
    </source>
</evidence>
<keyword evidence="7" id="KW-0418">Kinase</keyword>
<organism evidence="17 18">
    <name type="scientific">Mortierella alpina</name>
    <name type="common">Oleaginous fungus</name>
    <name type="synonym">Mortierella renispora</name>
    <dbReference type="NCBI Taxonomy" id="64518"/>
    <lineage>
        <taxon>Eukaryota</taxon>
        <taxon>Fungi</taxon>
        <taxon>Fungi incertae sedis</taxon>
        <taxon>Mucoromycota</taxon>
        <taxon>Mortierellomycotina</taxon>
        <taxon>Mortierellomycetes</taxon>
        <taxon>Mortierellales</taxon>
        <taxon>Mortierellaceae</taxon>
        <taxon>Mortierella</taxon>
    </lineage>
</organism>
<evidence type="ECO:0000256" key="12">
    <source>
        <dbReference type="PROSITE-ProRule" id="PRU10141"/>
    </source>
</evidence>
<feature type="binding site" evidence="12">
    <location>
        <position position="249"/>
    </location>
    <ligand>
        <name>ATP</name>
        <dbReference type="ChEBI" id="CHEBI:30616"/>
    </ligand>
</feature>
<comment type="similarity">
    <text evidence="1">Belongs to the protein kinase superfamily. AGC Ser/Thr protein kinase family. DMPK subfamily.</text>
</comment>
<dbReference type="InterPro" id="IPR017441">
    <property type="entry name" value="Protein_kinase_ATP_BS"/>
</dbReference>
<feature type="domain" description="Protein kinase" evidence="14">
    <location>
        <begin position="220"/>
        <end position="547"/>
    </location>
</feature>
<evidence type="ECO:0000259" key="14">
    <source>
        <dbReference type="PROSITE" id="PS50011"/>
    </source>
</evidence>
<dbReference type="PANTHER" id="PTHR24356:SF400">
    <property type="entry name" value="SERINE_THREONINE-PROTEIN KINASE CBK1"/>
    <property type="match status" value="1"/>
</dbReference>
<evidence type="ECO:0000256" key="8">
    <source>
        <dbReference type="ARBA" id="ARBA00022840"/>
    </source>
</evidence>
<evidence type="ECO:0000256" key="10">
    <source>
        <dbReference type="ARBA" id="ARBA00047899"/>
    </source>
</evidence>
<dbReference type="PROSITE" id="PS50011">
    <property type="entry name" value="PROTEIN_KINASE_DOM"/>
    <property type="match status" value="1"/>
</dbReference>
<dbReference type="PANTHER" id="PTHR24356">
    <property type="entry name" value="SERINE/THREONINE-PROTEIN KINASE"/>
    <property type="match status" value="1"/>
</dbReference>
<dbReference type="AlphaFoldDB" id="A0A9P8A7H4"/>
<evidence type="ECO:0000256" key="9">
    <source>
        <dbReference type="ARBA" id="ARBA00038271"/>
    </source>
</evidence>
<dbReference type="PROSITE" id="PS00108">
    <property type="entry name" value="PROTEIN_KINASE_ST"/>
    <property type="match status" value="1"/>
</dbReference>
<dbReference type="SUPFAM" id="SSF54928">
    <property type="entry name" value="RNA-binding domain, RBD"/>
    <property type="match status" value="1"/>
</dbReference>
<dbReference type="CDD" id="cd21742">
    <property type="entry name" value="MobB_NDR_LATS-like"/>
    <property type="match status" value="1"/>
</dbReference>
<evidence type="ECO:0000256" key="11">
    <source>
        <dbReference type="ARBA" id="ARBA00048679"/>
    </source>
</evidence>
<dbReference type="InterPro" id="IPR035979">
    <property type="entry name" value="RBD_domain_sf"/>
</dbReference>
<dbReference type="InterPro" id="IPR011009">
    <property type="entry name" value="Kinase-like_dom_sf"/>
</dbReference>
<dbReference type="EC" id="2.7.11.1" evidence="2"/>
<feature type="region of interest" description="Disordered" evidence="13">
    <location>
        <begin position="1213"/>
        <end position="1245"/>
    </location>
</feature>
<keyword evidence="8 12" id="KW-0067">ATP-binding</keyword>
<dbReference type="CDD" id="cd05573">
    <property type="entry name" value="STKc_ROCK_NDR_like"/>
    <property type="match status" value="1"/>
</dbReference>
<dbReference type="GO" id="GO:0003676">
    <property type="term" value="F:nucleic acid binding"/>
    <property type="evidence" value="ECO:0007669"/>
    <property type="project" value="InterPro"/>
</dbReference>
<evidence type="ECO:0000256" key="7">
    <source>
        <dbReference type="ARBA" id="ARBA00022777"/>
    </source>
</evidence>
<evidence type="ECO:0000256" key="13">
    <source>
        <dbReference type="SAM" id="MobiDB-lite"/>
    </source>
</evidence>
<proteinExistence type="inferred from homology"/>
<name>A0A9P8A7H4_MORAP</name>
<keyword evidence="5" id="KW-0808">Transferase</keyword>
<feature type="domain" description="AGC-kinase C-terminal" evidence="16">
    <location>
        <begin position="587"/>
        <end position="671"/>
    </location>
</feature>
<accession>A0A9P8A7H4</accession>
<comment type="similarity">
    <text evidence="9">Belongs to the protein kinase superfamily. STE Ser/Thr protein kinase family. COT1 subfamily.</text>
</comment>
<evidence type="ECO:0000256" key="6">
    <source>
        <dbReference type="ARBA" id="ARBA00022741"/>
    </source>
</evidence>
<dbReference type="CDD" id="cd00590">
    <property type="entry name" value="RRM_SF"/>
    <property type="match status" value="1"/>
</dbReference>
<dbReference type="EMBL" id="JAIFTL010000086">
    <property type="protein sequence ID" value="KAG9323846.1"/>
    <property type="molecule type" value="Genomic_DNA"/>
</dbReference>
<dbReference type="InterPro" id="IPR008271">
    <property type="entry name" value="Ser/Thr_kinase_AS"/>
</dbReference>